<accession>A0A841D7I5</accession>
<reference evidence="1 2" key="1">
    <citation type="submission" date="2020-08" db="EMBL/GenBank/DDBJ databases">
        <title>Genomic Encyclopedia of Type Strains, Phase III (KMG-III): the genomes of soil and plant-associated and newly described type strains.</title>
        <authorList>
            <person name="Whitman W."/>
        </authorList>
    </citation>
    <scope>NUCLEOTIDE SEQUENCE [LARGE SCALE GENOMIC DNA]</scope>
    <source>
        <strain evidence="1 2">CECT 3303</strain>
    </source>
</reference>
<comment type="caution">
    <text evidence="1">The sequence shown here is derived from an EMBL/GenBank/DDBJ whole genome shotgun (WGS) entry which is preliminary data.</text>
</comment>
<gene>
    <name evidence="1" type="ORF">FHS22_004719</name>
</gene>
<name>A0A841D7I5_PLAVE</name>
<protein>
    <submittedName>
        <fullName evidence="1">Uncharacterized protein</fullName>
    </submittedName>
</protein>
<evidence type="ECO:0000313" key="2">
    <source>
        <dbReference type="Proteomes" id="UP000562352"/>
    </source>
</evidence>
<dbReference type="Proteomes" id="UP000562352">
    <property type="component" value="Unassembled WGS sequence"/>
</dbReference>
<sequence>MNENPDAFGCHTDLDPVFCPVDAAWALPTPHGA</sequence>
<dbReference type="EMBL" id="JACHJJ010000017">
    <property type="protein sequence ID" value="MBB5965429.1"/>
    <property type="molecule type" value="Genomic_DNA"/>
</dbReference>
<organism evidence="1 2">
    <name type="scientific">Planomonospora venezuelensis</name>
    <dbReference type="NCBI Taxonomy" id="1999"/>
    <lineage>
        <taxon>Bacteria</taxon>
        <taxon>Bacillati</taxon>
        <taxon>Actinomycetota</taxon>
        <taxon>Actinomycetes</taxon>
        <taxon>Streptosporangiales</taxon>
        <taxon>Streptosporangiaceae</taxon>
        <taxon>Planomonospora</taxon>
    </lineage>
</organism>
<evidence type="ECO:0000313" key="1">
    <source>
        <dbReference type="EMBL" id="MBB5965429.1"/>
    </source>
</evidence>
<keyword evidence="2" id="KW-1185">Reference proteome</keyword>
<dbReference type="AlphaFoldDB" id="A0A841D7I5"/>
<proteinExistence type="predicted"/>